<dbReference type="Proteomes" id="UP000838878">
    <property type="component" value="Chromosome 3"/>
</dbReference>
<keyword evidence="2" id="KW-1185">Reference proteome</keyword>
<name>A0A8J9YCG6_9NEOP</name>
<dbReference type="AlphaFoldDB" id="A0A8J9YCG6"/>
<reference evidence="1" key="1">
    <citation type="submission" date="2021-12" db="EMBL/GenBank/DDBJ databases">
        <authorList>
            <person name="Martin H S."/>
        </authorList>
    </citation>
    <scope>NUCLEOTIDE SEQUENCE</scope>
</reference>
<organism evidence="1 2">
    <name type="scientific">Brenthis ino</name>
    <name type="common">lesser marbled fritillary</name>
    <dbReference type="NCBI Taxonomy" id="405034"/>
    <lineage>
        <taxon>Eukaryota</taxon>
        <taxon>Metazoa</taxon>
        <taxon>Ecdysozoa</taxon>
        <taxon>Arthropoda</taxon>
        <taxon>Hexapoda</taxon>
        <taxon>Insecta</taxon>
        <taxon>Pterygota</taxon>
        <taxon>Neoptera</taxon>
        <taxon>Endopterygota</taxon>
        <taxon>Lepidoptera</taxon>
        <taxon>Glossata</taxon>
        <taxon>Ditrysia</taxon>
        <taxon>Papilionoidea</taxon>
        <taxon>Nymphalidae</taxon>
        <taxon>Heliconiinae</taxon>
        <taxon>Argynnini</taxon>
        <taxon>Brenthis</taxon>
    </lineage>
</organism>
<dbReference type="PANTHER" id="PTHR33198:SF19">
    <property type="entry name" value="CCHC-TYPE DOMAIN-CONTAINING PROTEIN"/>
    <property type="match status" value="1"/>
</dbReference>
<proteinExistence type="predicted"/>
<sequence>MSLIGNIEAFSPKESDADAYIERPEQLFKVNNITTEEKKVPLFLTLIGGETYNCLKDLLAPQKPDTKKYSELTSLLKSQYETKHLVIAERYKFWSAVQESGEDLKTFSTRLRNLAKNCDFKTFLPDALRDKFVCGVKSNIIKRKLLTLEPLPSFDEALRAAIAVELADDQLLLFESTGSVNKLKFHKQKFNKSNVPK</sequence>
<dbReference type="EMBL" id="OV170223">
    <property type="protein sequence ID" value="CAH0722681.1"/>
    <property type="molecule type" value="Genomic_DNA"/>
</dbReference>
<dbReference type="OrthoDB" id="6496131at2759"/>
<feature type="non-terminal residue" evidence="1">
    <location>
        <position position="197"/>
    </location>
</feature>
<evidence type="ECO:0008006" key="3">
    <source>
        <dbReference type="Google" id="ProtNLM"/>
    </source>
</evidence>
<evidence type="ECO:0000313" key="1">
    <source>
        <dbReference type="EMBL" id="CAH0722681.1"/>
    </source>
</evidence>
<accession>A0A8J9YCG6</accession>
<gene>
    <name evidence="1" type="ORF">BINO364_LOCUS8603</name>
</gene>
<dbReference type="PANTHER" id="PTHR33198">
    <property type="entry name" value="ANK_REP_REGION DOMAIN-CONTAINING PROTEIN-RELATED"/>
    <property type="match status" value="1"/>
</dbReference>
<evidence type="ECO:0000313" key="2">
    <source>
        <dbReference type="Proteomes" id="UP000838878"/>
    </source>
</evidence>
<protein>
    <recommendedName>
        <fullName evidence="3">Retrotransposon gag domain-containing protein</fullName>
    </recommendedName>
</protein>